<dbReference type="Pfam" id="PF00025">
    <property type="entry name" value="Arf"/>
    <property type="match status" value="1"/>
</dbReference>
<evidence type="ECO:0000256" key="1">
    <source>
        <dbReference type="ARBA" id="ARBA00000900"/>
    </source>
</evidence>
<comment type="similarity">
    <text evidence="11">In the C-terminal section; belongs to the small GTPase superfamily. Arf family.</text>
</comment>
<dbReference type="GO" id="GO:0003924">
    <property type="term" value="F:GTPase activity"/>
    <property type="evidence" value="ECO:0007669"/>
    <property type="project" value="InterPro"/>
</dbReference>
<evidence type="ECO:0000313" key="18">
    <source>
        <dbReference type="EMBL" id="KOX73388.1"/>
    </source>
</evidence>
<evidence type="ECO:0000256" key="10">
    <source>
        <dbReference type="ARBA" id="ARBA00023134"/>
    </source>
</evidence>
<dbReference type="EMBL" id="KQ435798">
    <property type="protein sequence ID" value="KOX73388.1"/>
    <property type="molecule type" value="Genomic_DNA"/>
</dbReference>
<dbReference type="GO" id="GO:0016192">
    <property type="term" value="P:vesicle-mediated transport"/>
    <property type="evidence" value="ECO:0007669"/>
    <property type="project" value="UniProtKB-ARBA"/>
</dbReference>
<dbReference type="Proteomes" id="UP000053105">
    <property type="component" value="Unassembled WGS sequence"/>
</dbReference>
<evidence type="ECO:0000313" key="19">
    <source>
        <dbReference type="Proteomes" id="UP000053105"/>
    </source>
</evidence>
<dbReference type="STRING" id="166423.A0A0N0BFI1"/>
<evidence type="ECO:0000256" key="4">
    <source>
        <dbReference type="ARBA" id="ARBA00022679"/>
    </source>
</evidence>
<dbReference type="InterPro" id="IPR024156">
    <property type="entry name" value="Small_GTPase_ARF"/>
</dbReference>
<evidence type="ECO:0000256" key="11">
    <source>
        <dbReference type="ARBA" id="ARBA00061142"/>
    </source>
</evidence>
<evidence type="ECO:0000256" key="6">
    <source>
        <dbReference type="ARBA" id="ARBA00022741"/>
    </source>
</evidence>
<dbReference type="InterPro" id="IPR005225">
    <property type="entry name" value="Small_GTP-bd"/>
</dbReference>
<dbReference type="InterPro" id="IPR013087">
    <property type="entry name" value="Znf_C2H2_type"/>
</dbReference>
<sequence length="565" mass="64298">MENLHGEFLLFLNKEIIMTDNLNHLSKYFKQTLKPIVRTNVLECRVCEEVFTIDGIKVPRLLHCGHTVCHSCLLRLRPCMTDQQFLLCPFDRQPTGISQNNICNLKKNFALIELLERLEQSNSEKSILETERLQSNQTCDEDEAHIAVLYCTICMIHLCESCDSTIHSSKTLSKHKRVPLSEKPKEKPKCPVHTTHVAEFTCTQEGCHNSLMCYLCKDYGRHSTHKLALVEVEAENIRKSIVTALQKMTQFMEKTVIQELEGWAIEDARQRVRQHFEELRTLLAEQENAAISCIETETRGRLCTLRQQQQDLTTTRSQVADVCIQCESILDSEDWKLLNSATKVKEVLTTLEQQQQHYAQLGPDFLTPESSIPIIFSRDNRVHIGTKIDMRVVILGLDGAGKTSILSAMRGITLSGPPIPTIGFNVESLEYKNLVFTLWDVGGQQKFRPLWKHYYHNTQAVIFVVDASDRSRFEEAQNELSKIVNERELKDALFLIYANKQDITGCASVEELTDILCLQKLCCGRAWHIQGSSLVTNACGSTQGLDWLTQQLGAHETLYTIPTVS</sequence>
<feature type="domain" description="B box-type" evidence="16">
    <location>
        <begin position="134"/>
        <end position="180"/>
    </location>
</feature>
<reference evidence="18 19" key="1">
    <citation type="submission" date="2015-07" db="EMBL/GenBank/DDBJ databases">
        <title>The genome of Melipona quadrifasciata.</title>
        <authorList>
            <person name="Pan H."/>
            <person name="Kapheim K."/>
        </authorList>
    </citation>
    <scope>NUCLEOTIDE SEQUENCE [LARGE SCALE GENOMIC DNA]</scope>
    <source>
        <strain evidence="18">0111107301</strain>
        <tissue evidence="18">Whole body</tissue>
    </source>
</reference>
<proteinExistence type="inferred from homology"/>
<dbReference type="GO" id="GO:0008270">
    <property type="term" value="F:zinc ion binding"/>
    <property type="evidence" value="ECO:0007669"/>
    <property type="project" value="UniProtKB-KW"/>
</dbReference>
<dbReference type="GO" id="GO:0005525">
    <property type="term" value="F:GTP binding"/>
    <property type="evidence" value="ECO:0007669"/>
    <property type="project" value="UniProtKB-KW"/>
</dbReference>
<dbReference type="Gene3D" id="3.40.50.300">
    <property type="entry name" value="P-loop containing nucleotide triphosphate hydrolases"/>
    <property type="match status" value="1"/>
</dbReference>
<dbReference type="FunFam" id="3.40.50.300:FF:000486">
    <property type="entry name" value="E3 ubiquitin-protein ligase TRIM23"/>
    <property type="match status" value="1"/>
</dbReference>
<evidence type="ECO:0000256" key="5">
    <source>
        <dbReference type="ARBA" id="ARBA00022723"/>
    </source>
</evidence>
<dbReference type="InterPro" id="IPR006689">
    <property type="entry name" value="Small_GTPase_ARF/SAR"/>
</dbReference>
<accession>A0A0N0BFI1</accession>
<dbReference type="SMART" id="SM00178">
    <property type="entry name" value="SAR"/>
    <property type="match status" value="1"/>
</dbReference>
<dbReference type="CDD" id="cd19774">
    <property type="entry name" value="Bbox2_TRIM23_C-IX_rpt2"/>
    <property type="match status" value="1"/>
</dbReference>
<dbReference type="InterPro" id="IPR013083">
    <property type="entry name" value="Znf_RING/FYVE/PHD"/>
</dbReference>
<dbReference type="SUPFAM" id="SSF57850">
    <property type="entry name" value="RING/U-box"/>
    <property type="match status" value="1"/>
</dbReference>
<keyword evidence="19" id="KW-1185">Reference proteome</keyword>
<evidence type="ECO:0000256" key="13">
    <source>
        <dbReference type="PIRSR" id="PIRSR606689-2"/>
    </source>
</evidence>
<evidence type="ECO:0000256" key="9">
    <source>
        <dbReference type="ARBA" id="ARBA00022833"/>
    </source>
</evidence>
<name>A0A0N0BFI1_9HYME</name>
<keyword evidence="8" id="KW-0833">Ubl conjugation pathway</keyword>
<comment type="catalytic activity">
    <reaction evidence="1">
        <text>S-ubiquitinyl-[E2 ubiquitin-conjugating enzyme]-L-cysteine + [acceptor protein]-L-lysine = [E2 ubiquitin-conjugating enzyme]-L-cysteine + N(6)-ubiquitinyl-[acceptor protein]-L-lysine.</text>
        <dbReference type="EC" id="2.3.2.27"/>
    </reaction>
</comment>
<dbReference type="GO" id="GO:0048731">
    <property type="term" value="P:system development"/>
    <property type="evidence" value="ECO:0007669"/>
    <property type="project" value="UniProtKB-ARBA"/>
</dbReference>
<dbReference type="PROSITE" id="PS50119">
    <property type="entry name" value="ZF_BBOX"/>
    <property type="match status" value="1"/>
</dbReference>
<dbReference type="InterPro" id="IPR003649">
    <property type="entry name" value="Bbox_C"/>
</dbReference>
<dbReference type="SUPFAM" id="SSF52540">
    <property type="entry name" value="P-loop containing nucleoside triphosphate hydrolases"/>
    <property type="match status" value="1"/>
</dbReference>
<keyword evidence="10 12" id="KW-0342">GTP-binding</keyword>
<dbReference type="Gene3D" id="3.30.40.10">
    <property type="entry name" value="Zinc/RING finger domain, C3HC4 (zinc finger)"/>
    <property type="match status" value="1"/>
</dbReference>
<feature type="domain" description="C2H2-type" evidence="17">
    <location>
        <begin position="157"/>
        <end position="184"/>
    </location>
</feature>
<dbReference type="PANTHER" id="PTHR11711">
    <property type="entry name" value="ADP RIBOSYLATION FACTOR-RELATED"/>
    <property type="match status" value="1"/>
</dbReference>
<feature type="binding site" evidence="13">
    <location>
        <position position="403"/>
    </location>
    <ligand>
        <name>Mg(2+)</name>
        <dbReference type="ChEBI" id="CHEBI:18420"/>
    </ligand>
</feature>
<dbReference type="InterPro" id="IPR001841">
    <property type="entry name" value="Znf_RING"/>
</dbReference>
<dbReference type="SMART" id="SM00502">
    <property type="entry name" value="BBC"/>
    <property type="match status" value="1"/>
</dbReference>
<evidence type="ECO:0000256" key="8">
    <source>
        <dbReference type="ARBA" id="ARBA00022786"/>
    </source>
</evidence>
<dbReference type="GO" id="GO:0061630">
    <property type="term" value="F:ubiquitin protein ligase activity"/>
    <property type="evidence" value="ECO:0007669"/>
    <property type="project" value="UniProtKB-EC"/>
</dbReference>
<dbReference type="SMART" id="SM00175">
    <property type="entry name" value="RAB"/>
    <property type="match status" value="1"/>
</dbReference>
<dbReference type="InterPro" id="IPR027417">
    <property type="entry name" value="P-loop_NTPase"/>
</dbReference>
<dbReference type="OrthoDB" id="2011769at2759"/>
<dbReference type="PROSITE" id="PS51419">
    <property type="entry name" value="RAB"/>
    <property type="match status" value="1"/>
</dbReference>
<keyword evidence="5 13" id="KW-0479">Metal-binding</keyword>
<evidence type="ECO:0000259" key="15">
    <source>
        <dbReference type="PROSITE" id="PS50089"/>
    </source>
</evidence>
<keyword evidence="6 12" id="KW-0547">Nucleotide-binding</keyword>
<dbReference type="PROSITE" id="PS00518">
    <property type="entry name" value="ZF_RING_1"/>
    <property type="match status" value="1"/>
</dbReference>
<dbReference type="GO" id="GO:0051649">
    <property type="term" value="P:establishment of localization in cell"/>
    <property type="evidence" value="ECO:0007669"/>
    <property type="project" value="UniProtKB-ARBA"/>
</dbReference>
<dbReference type="CDD" id="cd19773">
    <property type="entry name" value="Bbox2_TRIM23_C-IX_rpt1"/>
    <property type="match status" value="1"/>
</dbReference>
<dbReference type="Gene3D" id="4.10.830.40">
    <property type="match status" value="1"/>
</dbReference>
<dbReference type="PROSITE" id="PS50089">
    <property type="entry name" value="ZF_RING_2"/>
    <property type="match status" value="1"/>
</dbReference>
<organism evidence="18 19">
    <name type="scientific">Melipona quadrifasciata</name>
    <dbReference type="NCBI Taxonomy" id="166423"/>
    <lineage>
        <taxon>Eukaryota</taxon>
        <taxon>Metazoa</taxon>
        <taxon>Ecdysozoa</taxon>
        <taxon>Arthropoda</taxon>
        <taxon>Hexapoda</taxon>
        <taxon>Insecta</taxon>
        <taxon>Pterygota</taxon>
        <taxon>Neoptera</taxon>
        <taxon>Endopterygota</taxon>
        <taxon>Hymenoptera</taxon>
        <taxon>Apocrita</taxon>
        <taxon>Aculeata</taxon>
        <taxon>Apoidea</taxon>
        <taxon>Anthophila</taxon>
        <taxon>Apidae</taxon>
        <taxon>Melipona</taxon>
    </lineage>
</organism>
<evidence type="ECO:0000259" key="16">
    <source>
        <dbReference type="PROSITE" id="PS50119"/>
    </source>
</evidence>
<feature type="binding site" evidence="12">
    <location>
        <begin position="396"/>
        <end position="403"/>
    </location>
    <ligand>
        <name>GTP</name>
        <dbReference type="ChEBI" id="CHEBI:37565"/>
    </ligand>
</feature>
<dbReference type="PROSITE" id="PS51417">
    <property type="entry name" value="ARF"/>
    <property type="match status" value="1"/>
</dbReference>
<evidence type="ECO:0000256" key="14">
    <source>
        <dbReference type="PROSITE-ProRule" id="PRU00024"/>
    </source>
</evidence>
<dbReference type="Gene3D" id="3.30.160.60">
    <property type="entry name" value="Classic Zinc Finger"/>
    <property type="match status" value="1"/>
</dbReference>
<feature type="binding site" evidence="13">
    <location>
        <position position="421"/>
    </location>
    <ligand>
        <name>Mg(2+)</name>
        <dbReference type="ChEBI" id="CHEBI:18420"/>
    </ligand>
</feature>
<dbReference type="InterPro" id="IPR017907">
    <property type="entry name" value="Znf_RING_CS"/>
</dbReference>
<gene>
    <name evidence="18" type="ORF">WN51_14434</name>
</gene>
<dbReference type="SMART" id="SM00177">
    <property type="entry name" value="ARF"/>
    <property type="match status" value="1"/>
</dbReference>
<dbReference type="PROSITE" id="PS50157">
    <property type="entry name" value="ZINC_FINGER_C2H2_2"/>
    <property type="match status" value="1"/>
</dbReference>
<evidence type="ECO:0000256" key="2">
    <source>
        <dbReference type="ARBA" id="ARBA00004906"/>
    </source>
</evidence>
<feature type="binding site" evidence="12">
    <location>
        <begin position="499"/>
        <end position="502"/>
    </location>
    <ligand>
        <name>GTP</name>
        <dbReference type="ChEBI" id="CHEBI:37565"/>
    </ligand>
</feature>
<dbReference type="SUPFAM" id="SSF57845">
    <property type="entry name" value="B-box zinc-binding domain"/>
    <property type="match status" value="1"/>
</dbReference>
<keyword evidence="13" id="KW-0460">Magnesium</keyword>
<dbReference type="PRINTS" id="PR00328">
    <property type="entry name" value="SAR1GTPBP"/>
</dbReference>
<comment type="pathway">
    <text evidence="2">Protein modification; protein ubiquitination.</text>
</comment>
<dbReference type="SMART" id="SM00184">
    <property type="entry name" value="RING"/>
    <property type="match status" value="1"/>
</dbReference>
<keyword evidence="4" id="KW-0808">Transferase</keyword>
<evidence type="ECO:0000256" key="12">
    <source>
        <dbReference type="PIRSR" id="PIRSR606689-1"/>
    </source>
</evidence>
<feature type="domain" description="RING-type" evidence="15">
    <location>
        <begin position="44"/>
        <end position="92"/>
    </location>
</feature>
<dbReference type="NCBIfam" id="TIGR00231">
    <property type="entry name" value="small_GTP"/>
    <property type="match status" value="1"/>
</dbReference>
<dbReference type="InterPro" id="IPR000315">
    <property type="entry name" value="Znf_B-box"/>
</dbReference>
<evidence type="ECO:0000259" key="17">
    <source>
        <dbReference type="PROSITE" id="PS50157"/>
    </source>
</evidence>
<evidence type="ECO:0000256" key="3">
    <source>
        <dbReference type="ARBA" id="ARBA00012483"/>
    </source>
</evidence>
<evidence type="ECO:0000256" key="7">
    <source>
        <dbReference type="ARBA" id="ARBA00022771"/>
    </source>
</evidence>
<dbReference type="CDD" id="cd00878">
    <property type="entry name" value="Arf_Arl"/>
    <property type="match status" value="1"/>
</dbReference>
<dbReference type="EC" id="2.3.2.27" evidence="3"/>
<protein>
    <recommendedName>
        <fullName evidence="3">RING-type E3 ubiquitin transferase</fullName>
        <ecNumber evidence="3">2.3.2.27</ecNumber>
    </recommendedName>
</protein>
<keyword evidence="7 14" id="KW-0863">Zinc-finger</keyword>
<dbReference type="SMART" id="SM00336">
    <property type="entry name" value="BBOX"/>
    <property type="match status" value="2"/>
</dbReference>
<keyword evidence="9" id="KW-0862">Zinc</keyword>
<dbReference type="AlphaFoldDB" id="A0A0N0BFI1"/>
<dbReference type="FunFam" id="3.30.40.10:FF:000130">
    <property type="entry name" value="E3 ubiquitin-protein ligase TRIM23"/>
    <property type="match status" value="1"/>
</dbReference>
<feature type="binding site" evidence="12">
    <location>
        <position position="443"/>
    </location>
    <ligand>
        <name>GTP</name>
        <dbReference type="ChEBI" id="CHEBI:37565"/>
    </ligand>
</feature>